<reference evidence="2" key="1">
    <citation type="journal article" date="1999" name="Methods Enzymol.">
        <title>High-efficiency full-length cDNA cloning.</title>
        <authorList>
            <person name="Carninci P."/>
            <person name="Hayashizaki Y."/>
        </authorList>
    </citation>
    <scope>NUCLEOTIDE SEQUENCE</scope>
    <source>
        <strain evidence="2">C57BL/6J</strain>
        <tissue evidence="2">Corpora quadrigemina</tissue>
    </source>
</reference>
<dbReference type="AlphaFoldDB" id="Q8BL58"/>
<organism evidence="2">
    <name type="scientific">Mus musculus</name>
    <name type="common">Mouse</name>
    <dbReference type="NCBI Taxonomy" id="10090"/>
    <lineage>
        <taxon>Eukaryota</taxon>
        <taxon>Metazoa</taxon>
        <taxon>Chordata</taxon>
        <taxon>Craniata</taxon>
        <taxon>Vertebrata</taxon>
        <taxon>Euteleostomi</taxon>
        <taxon>Mammalia</taxon>
        <taxon>Eutheria</taxon>
        <taxon>Euarchontoglires</taxon>
        <taxon>Glires</taxon>
        <taxon>Rodentia</taxon>
        <taxon>Myomorpha</taxon>
        <taxon>Muroidea</taxon>
        <taxon>Muridae</taxon>
        <taxon>Murinae</taxon>
        <taxon>Mus</taxon>
        <taxon>Mus</taxon>
    </lineage>
</organism>
<feature type="region of interest" description="Disordered" evidence="1">
    <location>
        <begin position="1"/>
        <end position="142"/>
    </location>
</feature>
<reference evidence="2" key="3">
    <citation type="journal article" date="2000" name="Genome Res.">
        <title>RIKEN integrated sequence analysis (RISA) system--384-format sequencing pipeline with 384 multicapillary sequencer.</title>
        <authorList>
            <person name="Shibata K."/>
            <person name="Itoh M."/>
            <person name="Aizawa K."/>
            <person name="Nagaoka S."/>
            <person name="Sasaki N."/>
            <person name="Carninci P."/>
            <person name="Konno H."/>
            <person name="Akiyama J."/>
            <person name="Nishi K."/>
            <person name="Kitsunai T."/>
            <person name="Tashiro H."/>
            <person name="Itoh M."/>
            <person name="Sumi N."/>
            <person name="Ishii Y."/>
            <person name="Nakamura S."/>
            <person name="Hazama M."/>
            <person name="Nishine T."/>
            <person name="Harada A."/>
            <person name="Yamamoto R."/>
            <person name="Matsumoto H."/>
            <person name="Sakaguchi S."/>
            <person name="Ikegami T."/>
            <person name="Kashiwagi K."/>
            <person name="Fujiwake S."/>
            <person name="Inoue K."/>
            <person name="Togawa Y."/>
            <person name="Izawa M."/>
            <person name="Ohara E."/>
            <person name="Watahiki M."/>
            <person name="Yoneda Y."/>
            <person name="Ishikawa T."/>
            <person name="Ozawa K."/>
            <person name="Tanaka T."/>
            <person name="Matsuura S."/>
            <person name="Kawai J."/>
            <person name="Okazaki Y."/>
            <person name="Muramatsu M."/>
            <person name="Inoue Y."/>
            <person name="Kira A."/>
            <person name="Hayashizaki Y."/>
        </authorList>
    </citation>
    <scope>NUCLEOTIDE SEQUENCE</scope>
    <source>
        <strain evidence="2">C57BL/6J</strain>
        <tissue evidence="2">Corpora quadrigemina</tissue>
    </source>
</reference>
<sequence length="142" mass="14234">GLRGGGQAAGQAGASGAEPRTGTPSEGRTARSGTRPGVRSRARRARPGTRKKGSGGGGGGGGGAGCLSRRRRIGCQPAAPPAGRAWTDSSRALEPRPPPPGPPRAPRPARAQQVKVPAALSRDPGTSPWPDRRSVAIQAQSA</sequence>
<reference evidence="2" key="2">
    <citation type="journal article" date="2000" name="Genome Res.">
        <title>Normalization and subtraction of cap-trapper-selected cDNAs to prepare full-length cDNA libraries for rapid discovery of new genes.</title>
        <authorList>
            <person name="Carninci P."/>
            <person name="Shibata Y."/>
            <person name="Hayatsu N."/>
            <person name="Sugahara Y."/>
            <person name="Shibata K."/>
            <person name="Itoh M."/>
            <person name="Konno H."/>
            <person name="Okazaki Y."/>
            <person name="Muramatsu M."/>
            <person name="Hayashizaki Y."/>
        </authorList>
    </citation>
    <scope>NUCLEOTIDE SEQUENCE</scope>
    <source>
        <strain evidence="2">C57BL/6J</strain>
        <tissue evidence="2">Corpora quadrigemina</tissue>
    </source>
</reference>
<proteinExistence type="evidence at transcript level"/>
<evidence type="ECO:0000256" key="1">
    <source>
        <dbReference type="SAM" id="MobiDB-lite"/>
    </source>
</evidence>
<reference evidence="2" key="5">
    <citation type="submission" date="2001-07" db="EMBL/GenBank/DDBJ databases">
        <authorList>
            <person name="Adachi J."/>
            <person name="Aizawa K."/>
            <person name="Akimura T."/>
            <person name="Arakawa T."/>
            <person name="Bono H."/>
            <person name="Carninci P."/>
            <person name="Fukuda S."/>
            <person name="Furuno M."/>
            <person name="Hanagaki T."/>
            <person name="Hara A."/>
            <person name="Hashizume W."/>
            <person name="Hayashida K."/>
            <person name="Hayatsu N."/>
            <person name="Hiramoto K."/>
            <person name="Hiraoka T."/>
            <person name="Hirozane T."/>
            <person name="Hori F."/>
            <person name="Imotani K."/>
            <person name="Ishii Y."/>
            <person name="Itoh M."/>
            <person name="Kagawa I."/>
            <person name="Kasukawa T."/>
            <person name="Katoh H."/>
            <person name="Kawai J."/>
            <person name="Kojima Y."/>
            <person name="Kondo S."/>
            <person name="Konno H."/>
            <person name="Kouda M."/>
            <person name="Koya S."/>
            <person name="Kurihara C."/>
            <person name="Matsuyama T."/>
            <person name="Miyazaki A."/>
            <person name="Murata M."/>
            <person name="Nakamura M."/>
            <person name="Nishi K."/>
            <person name="Nomura K."/>
            <person name="Numazaki R."/>
            <person name="Ohno M."/>
            <person name="Ohsato N."/>
            <person name="Okazaki Y."/>
            <person name="Saito R."/>
            <person name="Saitoh H."/>
            <person name="Sakai C."/>
            <person name="Sakai K."/>
            <person name="Sakazume N."/>
            <person name="Sano H."/>
            <person name="Sasaki D."/>
            <person name="Shibata K."/>
            <person name="Shinagawa A."/>
            <person name="Shiraki T."/>
            <person name="Sogabe Y."/>
            <person name="Tagami M."/>
            <person name="Tagawa A."/>
            <person name="Takahashi F."/>
            <person name="Takaku-Akahira S."/>
            <person name="Takeda Y."/>
            <person name="Tanaka T."/>
            <person name="Tomaru A."/>
            <person name="Toya T."/>
            <person name="Yasunishi A."/>
            <person name="Muramatsu M."/>
            <person name="Hayashizaki Y."/>
        </authorList>
    </citation>
    <scope>NUCLEOTIDE SEQUENCE</scope>
    <source>
        <strain evidence="2">C57BL/6J</strain>
        <tissue evidence="2">Corpora quadrigemina</tissue>
    </source>
</reference>
<reference evidence="2" key="4">
    <citation type="journal article" date="2001" name="Nature">
        <title>Functional annotation of a full-length mouse cDNA collection.</title>
        <authorList>
            <consortium name="The RIKEN Genome Exploration Research Group Phase II Team and the FANTOM Consortium"/>
        </authorList>
    </citation>
    <scope>NUCLEOTIDE SEQUENCE</scope>
    <source>
        <strain evidence="2">C57BL/6J</strain>
        <tissue evidence="2">Corpora quadrigemina</tissue>
    </source>
</reference>
<reference evidence="2" key="7">
    <citation type="journal article" date="2005" name="Science">
        <title>The Transcriptional Landscape of the Mammalian Genome.</title>
        <authorList>
            <consortium name="The FANTOM Consortium"/>
            <consortium name="Riken Genome Exploration Research Group and Genome Science Group (Genome Network Project Core Group)"/>
        </authorList>
    </citation>
    <scope>NUCLEOTIDE SEQUENCE</scope>
    <source>
        <strain evidence="2">C57BL/6J</strain>
        <tissue evidence="2">Corpora quadrigemina</tissue>
    </source>
</reference>
<feature type="compositionally biased region" description="Gly residues" evidence="1">
    <location>
        <begin position="54"/>
        <end position="65"/>
    </location>
</feature>
<reference evidence="2" key="6">
    <citation type="journal article" date="2002" name="Nature">
        <title>Analysis of the mouse transcriptome based on functional annotation of 60,770 full-length cDNAs.</title>
        <authorList>
            <consortium name="The FANTOM Consortium and the RIKEN Genome Exploration Research Group Phase I and II Team"/>
        </authorList>
    </citation>
    <scope>NUCLEOTIDE SEQUENCE</scope>
    <source>
        <strain evidence="2">C57BL/6J</strain>
        <tissue evidence="2">Corpora quadrigemina</tissue>
    </source>
</reference>
<dbReference type="EMBL" id="AK046282">
    <property type="protein sequence ID" value="BAC32669.1"/>
    <property type="molecule type" value="mRNA"/>
</dbReference>
<feature type="non-terminal residue" evidence="2">
    <location>
        <position position="1"/>
    </location>
</feature>
<feature type="compositionally biased region" description="Pro residues" evidence="1">
    <location>
        <begin position="95"/>
        <end position="106"/>
    </location>
</feature>
<accession>Q8BL58</accession>
<dbReference type="IntAct" id="Q8BL58">
    <property type="interactions" value="1"/>
</dbReference>
<name>Q8BL58_MOUSE</name>
<feature type="compositionally biased region" description="Basic residues" evidence="1">
    <location>
        <begin position="38"/>
        <end position="53"/>
    </location>
</feature>
<reference evidence="2" key="8">
    <citation type="journal article" date="2005" name="Science">
        <title>Antisense Transcription in the Mammalian Transcriptome.</title>
        <authorList>
            <consortium name="RIKEN Genome Exploration Research Group and Genome Science Group (Genome Network Project Core Group) and the FANTOM Consortium"/>
        </authorList>
    </citation>
    <scope>NUCLEOTIDE SEQUENCE</scope>
    <source>
        <strain evidence="2">C57BL/6J</strain>
        <tissue evidence="2">Corpora quadrigemina</tissue>
    </source>
</reference>
<evidence type="ECO:0000313" key="2">
    <source>
        <dbReference type="EMBL" id="BAC32669.1"/>
    </source>
</evidence>
<protein>
    <submittedName>
        <fullName evidence="2">Uncharacterized protein</fullName>
    </submittedName>
</protein>